<dbReference type="AlphaFoldDB" id="A0A5N0V4K5"/>
<keyword evidence="8" id="KW-1185">Reference proteome</keyword>
<dbReference type="SUPFAM" id="SSF52540">
    <property type="entry name" value="P-loop containing nucleoside triphosphate hydrolases"/>
    <property type="match status" value="1"/>
</dbReference>
<feature type="domain" description="ABC transporter" evidence="6">
    <location>
        <begin position="7"/>
        <end position="234"/>
    </location>
</feature>
<protein>
    <submittedName>
        <fullName evidence="7">ABC transporter ATP-binding protein</fullName>
    </submittedName>
</protein>
<name>A0A5N0V4K5_9PSEU</name>
<evidence type="ECO:0000256" key="1">
    <source>
        <dbReference type="ARBA" id="ARBA00005417"/>
    </source>
</evidence>
<dbReference type="InterPro" id="IPR003439">
    <property type="entry name" value="ABC_transporter-like_ATP-bd"/>
</dbReference>
<dbReference type="CDD" id="cd03224">
    <property type="entry name" value="ABC_TM1139_LivF_branched"/>
    <property type="match status" value="1"/>
</dbReference>
<comment type="similarity">
    <text evidence="1">Belongs to the ABC transporter superfamily.</text>
</comment>
<evidence type="ECO:0000256" key="5">
    <source>
        <dbReference type="ARBA" id="ARBA00022970"/>
    </source>
</evidence>
<accession>A0A5N0V4K5</accession>
<proteinExistence type="inferred from homology"/>
<gene>
    <name evidence="7" type="ORF">FPZ12_016385</name>
</gene>
<keyword evidence="3" id="KW-0547">Nucleotide-binding</keyword>
<dbReference type="Proteomes" id="UP000319769">
    <property type="component" value="Unassembled WGS sequence"/>
</dbReference>
<dbReference type="PANTHER" id="PTHR43820">
    <property type="entry name" value="HIGH-AFFINITY BRANCHED-CHAIN AMINO ACID TRANSPORT ATP-BINDING PROTEIN LIVF"/>
    <property type="match status" value="1"/>
</dbReference>
<evidence type="ECO:0000313" key="8">
    <source>
        <dbReference type="Proteomes" id="UP000319769"/>
    </source>
</evidence>
<dbReference type="PANTHER" id="PTHR43820:SF4">
    <property type="entry name" value="HIGH-AFFINITY BRANCHED-CHAIN AMINO ACID TRANSPORT ATP-BINDING PROTEIN LIVF"/>
    <property type="match status" value="1"/>
</dbReference>
<reference evidence="7" key="1">
    <citation type="submission" date="2019-09" db="EMBL/GenBank/DDBJ databases">
        <authorList>
            <person name="Teo W.F.A."/>
            <person name="Duangmal K."/>
        </authorList>
    </citation>
    <scope>NUCLEOTIDE SEQUENCE [LARGE SCALE GENOMIC DNA]</scope>
    <source>
        <strain evidence="7">K81G1</strain>
    </source>
</reference>
<evidence type="ECO:0000313" key="7">
    <source>
        <dbReference type="EMBL" id="KAA9160724.1"/>
    </source>
</evidence>
<dbReference type="InterPro" id="IPR003593">
    <property type="entry name" value="AAA+_ATPase"/>
</dbReference>
<dbReference type="Pfam" id="PF00005">
    <property type="entry name" value="ABC_tran"/>
    <property type="match status" value="1"/>
</dbReference>
<keyword evidence="2" id="KW-0813">Transport</keyword>
<dbReference type="GO" id="GO:0015658">
    <property type="term" value="F:branched-chain amino acid transmembrane transporter activity"/>
    <property type="evidence" value="ECO:0007669"/>
    <property type="project" value="TreeGrafter"/>
</dbReference>
<dbReference type="GO" id="GO:0016887">
    <property type="term" value="F:ATP hydrolysis activity"/>
    <property type="evidence" value="ECO:0007669"/>
    <property type="project" value="InterPro"/>
</dbReference>
<dbReference type="GO" id="GO:0015807">
    <property type="term" value="P:L-amino acid transport"/>
    <property type="evidence" value="ECO:0007669"/>
    <property type="project" value="TreeGrafter"/>
</dbReference>
<dbReference type="SMART" id="SM00382">
    <property type="entry name" value="AAA"/>
    <property type="match status" value="1"/>
</dbReference>
<dbReference type="GO" id="GO:0005524">
    <property type="term" value="F:ATP binding"/>
    <property type="evidence" value="ECO:0007669"/>
    <property type="project" value="UniProtKB-KW"/>
</dbReference>
<dbReference type="InterPro" id="IPR052156">
    <property type="entry name" value="BCAA_Transport_ATP-bd_LivF"/>
</dbReference>
<dbReference type="PROSITE" id="PS50893">
    <property type="entry name" value="ABC_TRANSPORTER_2"/>
    <property type="match status" value="1"/>
</dbReference>
<dbReference type="Gene3D" id="3.40.50.300">
    <property type="entry name" value="P-loop containing nucleotide triphosphate hydrolases"/>
    <property type="match status" value="1"/>
</dbReference>
<comment type="caution">
    <text evidence="7">The sequence shown here is derived from an EMBL/GenBank/DDBJ whole genome shotgun (WGS) entry which is preliminary data.</text>
</comment>
<evidence type="ECO:0000259" key="6">
    <source>
        <dbReference type="PROSITE" id="PS50893"/>
    </source>
</evidence>
<organism evidence="7 8">
    <name type="scientific">Amycolatopsis acidicola</name>
    <dbReference type="NCBI Taxonomy" id="2596893"/>
    <lineage>
        <taxon>Bacteria</taxon>
        <taxon>Bacillati</taxon>
        <taxon>Actinomycetota</taxon>
        <taxon>Actinomycetes</taxon>
        <taxon>Pseudonocardiales</taxon>
        <taxon>Pseudonocardiaceae</taxon>
        <taxon>Amycolatopsis</taxon>
    </lineage>
</organism>
<sequence>MSTDPVLEVRNLTVGYTSAPVVRNLSLRVGSGEIVALLGPNGAGKTTTLRATSRLLPAHSGQILFRGETIGQRSAQQVARAGLVHMSDRRGIFPGLTVDEHFRLRHRGQKIDRELAYDHFPALRKLARRRAALLSGGEQQMLGLGRALARRPAVLLVDELSLGLAPVIVKRLLPILRRVATETGTGVLLVEQHVQMALETADRGCVLVHGDVVLSQDAPSLLKDRKLIMSSYLGEKAPGEHNDA</sequence>
<dbReference type="EMBL" id="VMNW02000020">
    <property type="protein sequence ID" value="KAA9160724.1"/>
    <property type="molecule type" value="Genomic_DNA"/>
</dbReference>
<dbReference type="InterPro" id="IPR027417">
    <property type="entry name" value="P-loop_NTPase"/>
</dbReference>
<keyword evidence="4 7" id="KW-0067">ATP-binding</keyword>
<dbReference type="InterPro" id="IPR017871">
    <property type="entry name" value="ABC_transporter-like_CS"/>
</dbReference>
<evidence type="ECO:0000256" key="3">
    <source>
        <dbReference type="ARBA" id="ARBA00022741"/>
    </source>
</evidence>
<dbReference type="PROSITE" id="PS00211">
    <property type="entry name" value="ABC_TRANSPORTER_1"/>
    <property type="match status" value="1"/>
</dbReference>
<evidence type="ECO:0000256" key="4">
    <source>
        <dbReference type="ARBA" id="ARBA00022840"/>
    </source>
</evidence>
<dbReference type="RefSeq" id="WP_144748076.1">
    <property type="nucleotide sequence ID" value="NZ_VMNW02000020.1"/>
</dbReference>
<keyword evidence="5" id="KW-0029">Amino-acid transport</keyword>
<dbReference type="OrthoDB" id="9776369at2"/>
<evidence type="ECO:0000256" key="2">
    <source>
        <dbReference type="ARBA" id="ARBA00022448"/>
    </source>
</evidence>